<gene>
    <name evidence="1" type="ORF">KOW79_022168</name>
</gene>
<name>A0A9D3N5H1_9TELE</name>
<accession>A0A9D3N5H1</accession>
<dbReference type="AlphaFoldDB" id="A0A9D3N5H1"/>
<sequence>MIRFKKQRRKVHERVRYEEHDSSLLHRHLGVCGVDDVLLTQESTLLYCRNFSQTFIVSTPVVASSIFLLKRFNTFTRV</sequence>
<comment type="caution">
    <text evidence="1">The sequence shown here is derived from an EMBL/GenBank/DDBJ whole genome shotgun (WGS) entry which is preliminary data.</text>
</comment>
<protein>
    <submittedName>
        <fullName evidence="1">Uncharacterized protein</fullName>
    </submittedName>
</protein>
<proteinExistence type="predicted"/>
<organism evidence="1 2">
    <name type="scientific">Hemibagrus wyckioides</name>
    <dbReference type="NCBI Taxonomy" id="337641"/>
    <lineage>
        <taxon>Eukaryota</taxon>
        <taxon>Metazoa</taxon>
        <taxon>Chordata</taxon>
        <taxon>Craniata</taxon>
        <taxon>Vertebrata</taxon>
        <taxon>Euteleostomi</taxon>
        <taxon>Actinopterygii</taxon>
        <taxon>Neopterygii</taxon>
        <taxon>Teleostei</taxon>
        <taxon>Ostariophysi</taxon>
        <taxon>Siluriformes</taxon>
        <taxon>Bagridae</taxon>
        <taxon>Hemibagrus</taxon>
    </lineage>
</organism>
<keyword evidence="2" id="KW-1185">Reference proteome</keyword>
<reference evidence="1 2" key="1">
    <citation type="submission" date="2021-06" db="EMBL/GenBank/DDBJ databases">
        <title>Chromosome-level genome assembly of the red-tail catfish (Hemibagrus wyckioides).</title>
        <authorList>
            <person name="Shao F."/>
        </authorList>
    </citation>
    <scope>NUCLEOTIDE SEQUENCE [LARGE SCALE GENOMIC DNA]</scope>
    <source>
        <strain evidence="1">EC202008001</strain>
        <tissue evidence="1">Blood</tissue>
    </source>
</reference>
<dbReference type="Proteomes" id="UP000824219">
    <property type="component" value="Linkage Group LG28"/>
</dbReference>
<evidence type="ECO:0000313" key="1">
    <source>
        <dbReference type="EMBL" id="KAG7314865.1"/>
    </source>
</evidence>
<dbReference type="EMBL" id="JAHKSW010000028">
    <property type="protein sequence ID" value="KAG7314865.1"/>
    <property type="molecule type" value="Genomic_DNA"/>
</dbReference>
<evidence type="ECO:0000313" key="2">
    <source>
        <dbReference type="Proteomes" id="UP000824219"/>
    </source>
</evidence>